<dbReference type="InterPro" id="IPR003594">
    <property type="entry name" value="HATPase_dom"/>
</dbReference>
<dbReference type="GO" id="GO:0000160">
    <property type="term" value="P:phosphorelay signal transduction system"/>
    <property type="evidence" value="ECO:0007669"/>
    <property type="project" value="UniProtKB-KW"/>
</dbReference>
<feature type="modified residue" description="Phosphohistidine" evidence="8">
    <location>
        <position position="54"/>
    </location>
</feature>
<evidence type="ECO:0000256" key="4">
    <source>
        <dbReference type="ARBA" id="ARBA00022553"/>
    </source>
</evidence>
<dbReference type="Proteomes" id="UP000287361">
    <property type="component" value="Unassembled WGS sequence"/>
</dbReference>
<proteinExistence type="predicted"/>
<dbReference type="AlphaFoldDB" id="A0A401LDZ4"/>
<feature type="domain" description="HPt" evidence="10">
    <location>
        <begin position="4"/>
        <end position="114"/>
    </location>
</feature>
<dbReference type="SUPFAM" id="SSF55874">
    <property type="entry name" value="ATPase domain of HSP90 chaperone/DNA topoisomerase II/histidine kinase"/>
    <property type="match status" value="1"/>
</dbReference>
<dbReference type="InterPro" id="IPR051315">
    <property type="entry name" value="Bact_Chemotaxis_CheA"/>
</dbReference>
<evidence type="ECO:0000256" key="1">
    <source>
        <dbReference type="ARBA" id="ARBA00000085"/>
    </source>
</evidence>
<dbReference type="InterPro" id="IPR008207">
    <property type="entry name" value="Sig_transdc_His_kin_Hpt_dom"/>
</dbReference>
<dbReference type="Gene3D" id="1.20.120.160">
    <property type="entry name" value="HPT domain"/>
    <property type="match status" value="1"/>
</dbReference>
<comment type="catalytic activity">
    <reaction evidence="1">
        <text>ATP + protein L-histidine = ADP + protein N-phospho-L-histidine.</text>
        <dbReference type="EC" id="2.7.13.3"/>
    </reaction>
</comment>
<evidence type="ECO:0000259" key="9">
    <source>
        <dbReference type="PROSITE" id="PS50109"/>
    </source>
</evidence>
<evidence type="ECO:0000256" key="7">
    <source>
        <dbReference type="ARBA" id="ARBA00023012"/>
    </source>
</evidence>
<dbReference type="Pfam" id="PF02518">
    <property type="entry name" value="HATPase_c"/>
    <property type="match status" value="1"/>
</dbReference>
<dbReference type="PANTHER" id="PTHR43395">
    <property type="entry name" value="SENSOR HISTIDINE KINASE CHEA"/>
    <property type="match status" value="1"/>
</dbReference>
<evidence type="ECO:0000313" key="12">
    <source>
        <dbReference type="Proteomes" id="UP000287361"/>
    </source>
</evidence>
<dbReference type="PROSITE" id="PS50109">
    <property type="entry name" value="HIS_KIN"/>
    <property type="match status" value="1"/>
</dbReference>
<dbReference type="SMART" id="SM00073">
    <property type="entry name" value="HPT"/>
    <property type="match status" value="1"/>
</dbReference>
<protein>
    <recommendedName>
        <fullName evidence="2">histidine kinase</fullName>
        <ecNumber evidence="2">2.7.13.3</ecNumber>
    </recommendedName>
</protein>
<dbReference type="InterPro" id="IPR005467">
    <property type="entry name" value="His_kinase_dom"/>
</dbReference>
<evidence type="ECO:0000256" key="5">
    <source>
        <dbReference type="ARBA" id="ARBA00022679"/>
    </source>
</evidence>
<dbReference type="EMBL" id="BHVZ01000002">
    <property type="protein sequence ID" value="GCB29796.1"/>
    <property type="molecule type" value="Genomic_DNA"/>
</dbReference>
<feature type="domain" description="Histidine kinase" evidence="9">
    <location>
        <begin position="211"/>
        <end position="348"/>
    </location>
</feature>
<dbReference type="PANTHER" id="PTHR43395:SF1">
    <property type="entry name" value="CHEMOTAXIS PROTEIN CHEA"/>
    <property type="match status" value="1"/>
</dbReference>
<keyword evidence="5" id="KW-0808">Transferase</keyword>
<dbReference type="SUPFAM" id="SSF47226">
    <property type="entry name" value="Histidine-containing phosphotransfer domain, HPT domain"/>
    <property type="match status" value="1"/>
</dbReference>
<comment type="caution">
    <text evidence="11">The sequence shown here is derived from an EMBL/GenBank/DDBJ whole genome shotgun (WGS) entry which is preliminary data.</text>
</comment>
<dbReference type="FunFam" id="3.30.565.10:FF:000016">
    <property type="entry name" value="Chemotaxis protein CheA, putative"/>
    <property type="match status" value="1"/>
</dbReference>
<dbReference type="GO" id="GO:0004673">
    <property type="term" value="F:protein histidine kinase activity"/>
    <property type="evidence" value="ECO:0007669"/>
    <property type="project" value="UniProtKB-EC"/>
</dbReference>
<gene>
    <name evidence="11" type="ORF">KGMB03357_14570</name>
</gene>
<evidence type="ECO:0000256" key="8">
    <source>
        <dbReference type="PROSITE-ProRule" id="PRU00110"/>
    </source>
</evidence>
<dbReference type="Gene3D" id="3.30.565.10">
    <property type="entry name" value="Histidine kinase-like ATPase, C-terminal domain"/>
    <property type="match status" value="1"/>
</dbReference>
<dbReference type="PRINTS" id="PR00344">
    <property type="entry name" value="BCTRLSENSOR"/>
</dbReference>
<organism evidence="11 12">
    <name type="scientific">Anaerotignum faecicola</name>
    <dbReference type="NCBI Taxonomy" id="2358141"/>
    <lineage>
        <taxon>Bacteria</taxon>
        <taxon>Bacillati</taxon>
        <taxon>Bacillota</taxon>
        <taxon>Clostridia</taxon>
        <taxon>Lachnospirales</taxon>
        <taxon>Anaerotignaceae</taxon>
        <taxon>Anaerotignum</taxon>
    </lineage>
</organism>
<dbReference type="InterPro" id="IPR036890">
    <property type="entry name" value="HATPase_C_sf"/>
</dbReference>
<reference evidence="11 12" key="1">
    <citation type="submission" date="2018-10" db="EMBL/GenBank/DDBJ databases">
        <title>Draft Genome Sequence of Anaerotignum sp. KCTC 15736.</title>
        <authorList>
            <person name="Choi S.H."/>
            <person name="Kim J.S."/>
            <person name="Kang S.W."/>
            <person name="Lee J.S."/>
            <person name="Park S.H."/>
        </authorList>
    </citation>
    <scope>NUCLEOTIDE SEQUENCE [LARGE SCALE GENOMIC DNA]</scope>
    <source>
        <strain evidence="11 12">KCTC 15736</strain>
    </source>
</reference>
<evidence type="ECO:0000256" key="3">
    <source>
        <dbReference type="ARBA" id="ARBA00022500"/>
    </source>
</evidence>
<dbReference type="OrthoDB" id="9803176at2"/>
<dbReference type="GO" id="GO:0006935">
    <property type="term" value="P:chemotaxis"/>
    <property type="evidence" value="ECO:0007669"/>
    <property type="project" value="UniProtKB-KW"/>
</dbReference>
<evidence type="ECO:0000259" key="10">
    <source>
        <dbReference type="PROSITE" id="PS50894"/>
    </source>
</evidence>
<keyword evidence="3" id="KW-0145">Chemotaxis</keyword>
<evidence type="ECO:0000313" key="11">
    <source>
        <dbReference type="EMBL" id="GCB29796.1"/>
    </source>
</evidence>
<name>A0A401LDZ4_9FIRM</name>
<dbReference type="CDD" id="cd00088">
    <property type="entry name" value="HPT"/>
    <property type="match status" value="1"/>
</dbReference>
<keyword evidence="12" id="KW-1185">Reference proteome</keyword>
<evidence type="ECO:0000256" key="2">
    <source>
        <dbReference type="ARBA" id="ARBA00012438"/>
    </source>
</evidence>
<accession>A0A401LDZ4</accession>
<keyword evidence="6" id="KW-0418">Kinase</keyword>
<dbReference type="Pfam" id="PF01627">
    <property type="entry name" value="Hpt"/>
    <property type="match status" value="1"/>
</dbReference>
<dbReference type="PROSITE" id="PS50894">
    <property type="entry name" value="HPT"/>
    <property type="match status" value="1"/>
</dbReference>
<keyword evidence="7" id="KW-0902">Two-component regulatory system</keyword>
<dbReference type="InterPro" id="IPR036641">
    <property type="entry name" value="HPT_dom_sf"/>
</dbReference>
<keyword evidence="4 8" id="KW-0597">Phosphoprotein</keyword>
<dbReference type="EC" id="2.7.13.3" evidence="2"/>
<dbReference type="InterPro" id="IPR004358">
    <property type="entry name" value="Sig_transdc_His_kin-like_C"/>
</dbReference>
<sequence length="354" mass="40123">MERFVENPDFLQELFLEEAWKNVDKIDGFIEFKANTEEFEVTAEEVNSLYRTMHSIKGSAAMMGYPAISETAHAAEDLFSYLREESAPAQKDLQTILQLLRMVSGFLKRELRRLETDDEVTDFGWAVVRRIKNFLSHVDSENEPEGPSYQIAYTRKGKKRIPYTNFEALLPQMDRLAKVMGRELKKEFTVKISGADTEVPRDIYDKVSMAVLQMMKNSMDHGLESKADREQMGKTPVGEISVEISKAAQKVFVAFRDDGRGLNRDQILQKAKEKGLLKKPESEYEDSEIYAFLLRPGFTTKASATLFSGRGVGLDVVNAAVASLGGSIRIESREYMGTTFFMEFPVVDEMHAEG</sequence>
<evidence type="ECO:0000256" key="6">
    <source>
        <dbReference type="ARBA" id="ARBA00022777"/>
    </source>
</evidence>
<dbReference type="SMART" id="SM00387">
    <property type="entry name" value="HATPase_c"/>
    <property type="match status" value="1"/>
</dbReference>